<gene>
    <name evidence="7" type="ORF">J3U87_10530</name>
</gene>
<evidence type="ECO:0000259" key="6">
    <source>
        <dbReference type="Pfam" id="PF01694"/>
    </source>
</evidence>
<evidence type="ECO:0000256" key="5">
    <source>
        <dbReference type="SAM" id="Phobius"/>
    </source>
</evidence>
<dbReference type="InterPro" id="IPR035952">
    <property type="entry name" value="Rhomboid-like_sf"/>
</dbReference>
<dbReference type="KEGG" id="scor:J3U87_10530"/>
<dbReference type="Gene3D" id="1.20.1540.10">
    <property type="entry name" value="Rhomboid-like"/>
    <property type="match status" value="1"/>
</dbReference>
<comment type="subcellular location">
    <subcellularLocation>
        <location evidence="1">Membrane</location>
        <topology evidence="1">Multi-pass membrane protein</topology>
    </subcellularLocation>
</comment>
<evidence type="ECO:0000313" key="8">
    <source>
        <dbReference type="Proteomes" id="UP000663929"/>
    </source>
</evidence>
<evidence type="ECO:0000256" key="3">
    <source>
        <dbReference type="ARBA" id="ARBA00022989"/>
    </source>
</evidence>
<keyword evidence="8" id="KW-1185">Reference proteome</keyword>
<sequence>MRSHHECGSRRFLIRGPKLSPAARREPVDFQLRLLGLLLLIFVMWSVKVVETIGGFSLAQWGLKPRDPIGLAGLITMPFLHGDFSHLGTNTFTLLVLGILLSVYYPRLVWPVICWSAVGCSALVWLFARPSYHIGASGLVYGLLGFLFISGILRGDKRAVAAALVTAFMFGSAIWGILPIRVGVSWEGHLFGAIVGGALAYRYRHIDVPTKDVKETGEDPGDDWLWRDPF</sequence>
<dbReference type="PANTHER" id="PTHR43731:SF9">
    <property type="entry name" value="SLR1461 PROTEIN"/>
    <property type="match status" value="1"/>
</dbReference>
<dbReference type="InterPro" id="IPR050925">
    <property type="entry name" value="Rhomboid_protease_S54"/>
</dbReference>
<evidence type="ECO:0000256" key="1">
    <source>
        <dbReference type="ARBA" id="ARBA00004141"/>
    </source>
</evidence>
<organism evidence="7 8">
    <name type="scientific">Sulfidibacter corallicola</name>
    <dbReference type="NCBI Taxonomy" id="2818388"/>
    <lineage>
        <taxon>Bacteria</taxon>
        <taxon>Pseudomonadati</taxon>
        <taxon>Acidobacteriota</taxon>
        <taxon>Holophagae</taxon>
        <taxon>Acanthopleuribacterales</taxon>
        <taxon>Acanthopleuribacteraceae</taxon>
        <taxon>Sulfidibacter</taxon>
    </lineage>
</organism>
<dbReference type="AlphaFoldDB" id="A0A8A4TV58"/>
<feature type="transmembrane region" description="Helical" evidence="5">
    <location>
        <begin position="108"/>
        <end position="128"/>
    </location>
</feature>
<evidence type="ECO:0000313" key="7">
    <source>
        <dbReference type="EMBL" id="QTD52902.1"/>
    </source>
</evidence>
<dbReference type="InterPro" id="IPR022764">
    <property type="entry name" value="Peptidase_S54_rhomboid_dom"/>
</dbReference>
<name>A0A8A4TV58_SULCO</name>
<dbReference type="PANTHER" id="PTHR43731">
    <property type="entry name" value="RHOMBOID PROTEASE"/>
    <property type="match status" value="1"/>
</dbReference>
<accession>A0A8A4TV58</accession>
<dbReference type="EMBL" id="CP071793">
    <property type="protein sequence ID" value="QTD52902.1"/>
    <property type="molecule type" value="Genomic_DNA"/>
</dbReference>
<reference evidence="7" key="1">
    <citation type="submission" date="2021-03" db="EMBL/GenBank/DDBJ databases">
        <title>Acanthopleuribacteraceae sp. M133.</title>
        <authorList>
            <person name="Wang G."/>
        </authorList>
    </citation>
    <scope>NUCLEOTIDE SEQUENCE</scope>
    <source>
        <strain evidence="7">M133</strain>
    </source>
</reference>
<evidence type="ECO:0000256" key="2">
    <source>
        <dbReference type="ARBA" id="ARBA00022692"/>
    </source>
</evidence>
<keyword evidence="7" id="KW-0645">Protease</keyword>
<proteinExistence type="predicted"/>
<protein>
    <submittedName>
        <fullName evidence="7">Rhomboid family intramembrane serine protease</fullName>
    </submittedName>
</protein>
<dbReference type="GO" id="GO:0016020">
    <property type="term" value="C:membrane"/>
    <property type="evidence" value="ECO:0007669"/>
    <property type="project" value="UniProtKB-SubCell"/>
</dbReference>
<keyword evidence="7" id="KW-0378">Hydrolase</keyword>
<dbReference type="RefSeq" id="WP_237383000.1">
    <property type="nucleotide sequence ID" value="NZ_CP071793.1"/>
</dbReference>
<feature type="domain" description="Peptidase S54 rhomboid" evidence="6">
    <location>
        <begin position="73"/>
        <end position="203"/>
    </location>
</feature>
<feature type="transmembrane region" description="Helical" evidence="5">
    <location>
        <begin position="79"/>
        <end position="101"/>
    </location>
</feature>
<feature type="transmembrane region" description="Helical" evidence="5">
    <location>
        <begin position="134"/>
        <end position="153"/>
    </location>
</feature>
<feature type="transmembrane region" description="Helical" evidence="5">
    <location>
        <begin position="34"/>
        <end position="59"/>
    </location>
</feature>
<dbReference type="Proteomes" id="UP000663929">
    <property type="component" value="Chromosome"/>
</dbReference>
<keyword evidence="3 5" id="KW-1133">Transmembrane helix</keyword>
<dbReference type="GO" id="GO:0004252">
    <property type="term" value="F:serine-type endopeptidase activity"/>
    <property type="evidence" value="ECO:0007669"/>
    <property type="project" value="InterPro"/>
</dbReference>
<dbReference type="SUPFAM" id="SSF144091">
    <property type="entry name" value="Rhomboid-like"/>
    <property type="match status" value="1"/>
</dbReference>
<evidence type="ECO:0000256" key="4">
    <source>
        <dbReference type="ARBA" id="ARBA00023136"/>
    </source>
</evidence>
<keyword evidence="4 5" id="KW-0472">Membrane</keyword>
<dbReference type="GO" id="GO:0006508">
    <property type="term" value="P:proteolysis"/>
    <property type="evidence" value="ECO:0007669"/>
    <property type="project" value="UniProtKB-KW"/>
</dbReference>
<dbReference type="Pfam" id="PF01694">
    <property type="entry name" value="Rhomboid"/>
    <property type="match status" value="1"/>
</dbReference>
<keyword evidence="2 5" id="KW-0812">Transmembrane</keyword>
<feature type="transmembrane region" description="Helical" evidence="5">
    <location>
        <begin position="160"/>
        <end position="178"/>
    </location>
</feature>